<reference evidence="3" key="2">
    <citation type="journal article" date="2021" name="Microbiome">
        <title>Successional dynamics and alternative stable states in a saline activated sludge microbial community over 9 years.</title>
        <authorList>
            <person name="Wang Y."/>
            <person name="Ye J."/>
            <person name="Ju F."/>
            <person name="Liu L."/>
            <person name="Boyd J.A."/>
            <person name="Deng Y."/>
            <person name="Parks D.H."/>
            <person name="Jiang X."/>
            <person name="Yin X."/>
            <person name="Woodcroft B.J."/>
            <person name="Tyson G.W."/>
            <person name="Hugenholtz P."/>
            <person name="Polz M.F."/>
            <person name="Zhang T."/>
        </authorList>
    </citation>
    <scope>NUCLEOTIDE SEQUENCE</scope>
    <source>
        <strain evidence="3">HKST-UBA02</strain>
    </source>
</reference>
<dbReference type="Proteomes" id="UP000739538">
    <property type="component" value="Unassembled WGS sequence"/>
</dbReference>
<evidence type="ECO:0000313" key="4">
    <source>
        <dbReference type="Proteomes" id="UP000739538"/>
    </source>
</evidence>
<dbReference type="InterPro" id="IPR013538">
    <property type="entry name" value="ASHA1/2-like_C"/>
</dbReference>
<dbReference type="CDD" id="cd07814">
    <property type="entry name" value="SRPBCC_CalC_Aha1-like"/>
    <property type="match status" value="1"/>
</dbReference>
<comment type="similarity">
    <text evidence="1">Belongs to the AHA1 family.</text>
</comment>
<name>A0A956NAK8_UNCEI</name>
<evidence type="ECO:0000259" key="2">
    <source>
        <dbReference type="Pfam" id="PF08327"/>
    </source>
</evidence>
<dbReference type="Gene3D" id="3.30.530.20">
    <property type="match status" value="1"/>
</dbReference>
<organism evidence="3 4">
    <name type="scientific">Eiseniibacteriota bacterium</name>
    <dbReference type="NCBI Taxonomy" id="2212470"/>
    <lineage>
        <taxon>Bacteria</taxon>
        <taxon>Candidatus Eiseniibacteriota</taxon>
    </lineage>
</organism>
<feature type="domain" description="Activator of Hsp90 ATPase homologue 1/2-like C-terminal" evidence="2">
    <location>
        <begin position="28"/>
        <end position="80"/>
    </location>
</feature>
<sequence>MSDDVEFEVADVSADYTTLELEVVLPGPADEVFSYFTEASKLEKWWPDEAVTSPKVGGKYELSWPMMGWTLSGEYTEVTPVPGGSETQGPVVGSEGRLGFTWAWRHAPDLPSRNVMIRIVAAPAGDYGPMTHMLLTQGPYDDSDQDQDDRENHFEGWEHFLGKLAKVLIDPEGAESEEDIWDF</sequence>
<comment type="caution">
    <text evidence="3">The sequence shown here is derived from an EMBL/GenBank/DDBJ whole genome shotgun (WGS) entry which is preliminary data.</text>
</comment>
<protein>
    <submittedName>
        <fullName evidence="3">SRPBCC domain-containing protein</fullName>
    </submittedName>
</protein>
<proteinExistence type="inferred from homology"/>
<evidence type="ECO:0000313" key="3">
    <source>
        <dbReference type="EMBL" id="MCA9755247.1"/>
    </source>
</evidence>
<dbReference type="Pfam" id="PF08327">
    <property type="entry name" value="AHSA1"/>
    <property type="match status" value="1"/>
</dbReference>
<accession>A0A956NAK8</accession>
<evidence type="ECO:0000256" key="1">
    <source>
        <dbReference type="ARBA" id="ARBA00006817"/>
    </source>
</evidence>
<dbReference type="AlphaFoldDB" id="A0A956NAK8"/>
<dbReference type="SUPFAM" id="SSF55961">
    <property type="entry name" value="Bet v1-like"/>
    <property type="match status" value="1"/>
</dbReference>
<reference evidence="3" key="1">
    <citation type="submission" date="2020-04" db="EMBL/GenBank/DDBJ databases">
        <authorList>
            <person name="Zhang T."/>
        </authorList>
    </citation>
    <scope>NUCLEOTIDE SEQUENCE</scope>
    <source>
        <strain evidence="3">HKST-UBA02</strain>
    </source>
</reference>
<gene>
    <name evidence="3" type="ORF">KDA27_05550</name>
</gene>
<dbReference type="EMBL" id="JAGQHS010000018">
    <property type="protein sequence ID" value="MCA9755247.1"/>
    <property type="molecule type" value="Genomic_DNA"/>
</dbReference>
<dbReference type="InterPro" id="IPR023393">
    <property type="entry name" value="START-like_dom_sf"/>
</dbReference>